<proteinExistence type="predicted"/>
<evidence type="ECO:0000313" key="1">
    <source>
        <dbReference type="EMBL" id="MBX70304.1"/>
    </source>
</evidence>
<reference evidence="1" key="1">
    <citation type="submission" date="2018-02" db="EMBL/GenBank/DDBJ databases">
        <title>Rhizophora mucronata_Transcriptome.</title>
        <authorList>
            <person name="Meera S.P."/>
            <person name="Sreeshan A."/>
            <person name="Augustine A."/>
        </authorList>
    </citation>
    <scope>NUCLEOTIDE SEQUENCE</scope>
    <source>
        <tissue evidence="1">Leaf</tissue>
    </source>
</reference>
<dbReference type="EMBL" id="GGEC01089820">
    <property type="protein sequence ID" value="MBX70304.1"/>
    <property type="molecule type" value="Transcribed_RNA"/>
</dbReference>
<name>A0A2P2QTW0_RHIMU</name>
<protein>
    <submittedName>
        <fullName evidence="1">Uncharacterized protein</fullName>
    </submittedName>
</protein>
<accession>A0A2P2QTW0</accession>
<organism evidence="1">
    <name type="scientific">Rhizophora mucronata</name>
    <name type="common">Asiatic mangrove</name>
    <dbReference type="NCBI Taxonomy" id="61149"/>
    <lineage>
        <taxon>Eukaryota</taxon>
        <taxon>Viridiplantae</taxon>
        <taxon>Streptophyta</taxon>
        <taxon>Embryophyta</taxon>
        <taxon>Tracheophyta</taxon>
        <taxon>Spermatophyta</taxon>
        <taxon>Magnoliopsida</taxon>
        <taxon>eudicotyledons</taxon>
        <taxon>Gunneridae</taxon>
        <taxon>Pentapetalae</taxon>
        <taxon>rosids</taxon>
        <taxon>fabids</taxon>
        <taxon>Malpighiales</taxon>
        <taxon>Rhizophoraceae</taxon>
        <taxon>Rhizophora</taxon>
    </lineage>
</organism>
<dbReference type="AlphaFoldDB" id="A0A2P2QTW0"/>
<sequence length="45" mass="5218">MVCGWGFWDLKEWKTRSLIASSCLCYVGGKMKISHKMLYRNACLC</sequence>